<keyword evidence="2" id="KW-0732">Signal</keyword>
<evidence type="ECO:0000313" key="5">
    <source>
        <dbReference type="Proteomes" id="UP000199012"/>
    </source>
</evidence>
<feature type="signal peptide" evidence="2">
    <location>
        <begin position="1"/>
        <end position="24"/>
    </location>
</feature>
<name>A0A1I0Y3H2_9CELL</name>
<feature type="domain" description="DUF4397" evidence="3">
    <location>
        <begin position="35"/>
        <end position="151"/>
    </location>
</feature>
<sequence length="281" mass="27406">MRHPLRTPVLTGAALGLLGPVALAAPALAADADSADLYVLHGVPDTTVDVYVNGERTLDDFTPGTLTGPLDLPTGTYTVAITAADAADASAPVIGPVDLSLTAGNSYTAVAHLKEDGSPTATLFTNDISSTDAGQGRLTVRHTAAAPAVDILAGGSPVLEDVTNPNEGSLDLPAGTVSAAVALAGTTAPVIGPADVPVQDGTLTVVYAWGSASAGNLQLAVQNIGGLHSAPSGVDSGQAGLVADDATSTGGVAAGAAALVALAGVAALGLRRRTARVTAGR</sequence>
<keyword evidence="1" id="KW-0472">Membrane</keyword>
<dbReference type="EMBL" id="FOKA01000006">
    <property type="protein sequence ID" value="SFB07712.1"/>
    <property type="molecule type" value="Genomic_DNA"/>
</dbReference>
<feature type="transmembrane region" description="Helical" evidence="1">
    <location>
        <begin position="251"/>
        <end position="270"/>
    </location>
</feature>
<dbReference type="InterPro" id="IPR025510">
    <property type="entry name" value="DUF4397"/>
</dbReference>
<keyword evidence="1" id="KW-1133">Transmembrane helix</keyword>
<evidence type="ECO:0000256" key="1">
    <source>
        <dbReference type="SAM" id="Phobius"/>
    </source>
</evidence>
<gene>
    <name evidence="4" type="ORF">SAMN05421867_106151</name>
</gene>
<feature type="chain" id="PRO_5038544961" description="DUF4397 domain-containing protein" evidence="2">
    <location>
        <begin position="25"/>
        <end position="281"/>
    </location>
</feature>
<evidence type="ECO:0000256" key="2">
    <source>
        <dbReference type="SAM" id="SignalP"/>
    </source>
</evidence>
<protein>
    <recommendedName>
        <fullName evidence="3">DUF4397 domain-containing protein</fullName>
    </recommendedName>
</protein>
<evidence type="ECO:0000259" key="3">
    <source>
        <dbReference type="Pfam" id="PF14344"/>
    </source>
</evidence>
<evidence type="ECO:0000313" key="4">
    <source>
        <dbReference type="EMBL" id="SFB07712.1"/>
    </source>
</evidence>
<dbReference type="OrthoDB" id="5800709at2"/>
<dbReference type="RefSeq" id="WP_090032366.1">
    <property type="nucleotide sequence ID" value="NZ_BONM01000021.1"/>
</dbReference>
<keyword evidence="5" id="KW-1185">Reference proteome</keyword>
<proteinExistence type="predicted"/>
<accession>A0A1I0Y3H2</accession>
<dbReference type="STRING" id="988821.SAMN05421867_106151"/>
<organism evidence="4 5">
    <name type="scientific">Cellulomonas marina</name>
    <dbReference type="NCBI Taxonomy" id="988821"/>
    <lineage>
        <taxon>Bacteria</taxon>
        <taxon>Bacillati</taxon>
        <taxon>Actinomycetota</taxon>
        <taxon>Actinomycetes</taxon>
        <taxon>Micrococcales</taxon>
        <taxon>Cellulomonadaceae</taxon>
        <taxon>Cellulomonas</taxon>
    </lineage>
</organism>
<dbReference type="Proteomes" id="UP000199012">
    <property type="component" value="Unassembled WGS sequence"/>
</dbReference>
<keyword evidence="1" id="KW-0812">Transmembrane</keyword>
<dbReference type="AlphaFoldDB" id="A0A1I0Y3H2"/>
<reference evidence="4 5" key="1">
    <citation type="submission" date="2016-10" db="EMBL/GenBank/DDBJ databases">
        <authorList>
            <person name="de Groot N.N."/>
        </authorList>
    </citation>
    <scope>NUCLEOTIDE SEQUENCE [LARGE SCALE GENOMIC DNA]</scope>
    <source>
        <strain evidence="4 5">CGMCC 4.6945</strain>
    </source>
</reference>
<dbReference type="Pfam" id="PF14344">
    <property type="entry name" value="DUF4397"/>
    <property type="match status" value="1"/>
</dbReference>